<feature type="chain" id="PRO_5030506777" evidence="1">
    <location>
        <begin position="20"/>
        <end position="201"/>
    </location>
</feature>
<dbReference type="EMBL" id="HBGK01041871">
    <property type="protein sequence ID" value="CAD9301423.1"/>
    <property type="molecule type" value="Transcribed_RNA"/>
</dbReference>
<accession>A0A7S1YI10</accession>
<reference evidence="2" key="1">
    <citation type="submission" date="2021-01" db="EMBL/GenBank/DDBJ databases">
        <authorList>
            <person name="Corre E."/>
            <person name="Pelletier E."/>
            <person name="Niang G."/>
            <person name="Scheremetjew M."/>
            <person name="Finn R."/>
            <person name="Kale V."/>
            <person name="Holt S."/>
            <person name="Cochrane G."/>
            <person name="Meng A."/>
            <person name="Brown T."/>
            <person name="Cohen L."/>
        </authorList>
    </citation>
    <scope>NUCLEOTIDE SEQUENCE</scope>
    <source>
        <strain evidence="2">CCMP 410</strain>
    </source>
</reference>
<organism evidence="2">
    <name type="scientific">Grammatophora oceanica</name>
    <dbReference type="NCBI Taxonomy" id="210454"/>
    <lineage>
        <taxon>Eukaryota</taxon>
        <taxon>Sar</taxon>
        <taxon>Stramenopiles</taxon>
        <taxon>Ochrophyta</taxon>
        <taxon>Bacillariophyta</taxon>
        <taxon>Fragilariophyceae</taxon>
        <taxon>Fragilariophycidae</taxon>
        <taxon>Rhabdonematales</taxon>
        <taxon>Grammatophoraceae</taxon>
        <taxon>Grammatophora</taxon>
    </lineage>
</organism>
<keyword evidence="1" id="KW-0732">Signal</keyword>
<gene>
    <name evidence="2" type="ORF">GOCE00092_LOCUS21909</name>
</gene>
<evidence type="ECO:0000313" key="2">
    <source>
        <dbReference type="EMBL" id="CAD9301423.1"/>
    </source>
</evidence>
<protein>
    <submittedName>
        <fullName evidence="2">Uncharacterized protein</fullName>
    </submittedName>
</protein>
<proteinExistence type="predicted"/>
<evidence type="ECO:0000256" key="1">
    <source>
        <dbReference type="SAM" id="SignalP"/>
    </source>
</evidence>
<feature type="signal peptide" evidence="1">
    <location>
        <begin position="1"/>
        <end position="19"/>
    </location>
</feature>
<name>A0A7S1YI10_9STRA</name>
<dbReference type="AlphaFoldDB" id="A0A7S1YI10"/>
<sequence length="201" mass="22311">MKITFVVLAFLQVLGLTLASTATYPRATTRSSVGSVPLPENGHVVKDISERELDGLWRVDVEKSDSFAPFLQAAGAPGFVARLLAKALNRDILDISQSGSHVNVFYKRGSGLPFKMQTDISYTCDKGEHTIIKTPVGDQRGMLMERKPDMVRMERHGPKVGEHIEDLFVALGDDKLLYQVIHHSPDGKQTKVNRVFVRHSV</sequence>